<accession>A0ABU1LCI1</accession>
<comment type="caution">
    <text evidence="1">The sequence shown here is derived from an EMBL/GenBank/DDBJ whole genome shotgun (WGS) entry which is preliminary data.</text>
</comment>
<gene>
    <name evidence="1" type="ORF">J2781_001353</name>
</gene>
<dbReference type="RefSeq" id="WP_115981015.1">
    <property type="nucleotide sequence ID" value="NZ_JAVDQS010000002.1"/>
</dbReference>
<keyword evidence="2" id="KW-1185">Reference proteome</keyword>
<dbReference type="Proteomes" id="UP001184853">
    <property type="component" value="Unassembled WGS sequence"/>
</dbReference>
<evidence type="ECO:0000313" key="2">
    <source>
        <dbReference type="Proteomes" id="UP001184853"/>
    </source>
</evidence>
<organism evidence="1 2">
    <name type="scientific">Chryseobacterium geocarposphaerae</name>
    <dbReference type="NCBI Taxonomy" id="1416776"/>
    <lineage>
        <taxon>Bacteria</taxon>
        <taxon>Pseudomonadati</taxon>
        <taxon>Bacteroidota</taxon>
        <taxon>Flavobacteriia</taxon>
        <taxon>Flavobacteriales</taxon>
        <taxon>Weeksellaceae</taxon>
        <taxon>Chryseobacterium group</taxon>
        <taxon>Chryseobacterium</taxon>
    </lineage>
</organism>
<protein>
    <submittedName>
        <fullName evidence="1">Uncharacterized protein</fullName>
    </submittedName>
</protein>
<dbReference type="EMBL" id="JAVDQS010000002">
    <property type="protein sequence ID" value="MDR6404438.1"/>
    <property type="molecule type" value="Genomic_DNA"/>
</dbReference>
<reference evidence="1 2" key="1">
    <citation type="submission" date="2023-07" db="EMBL/GenBank/DDBJ databases">
        <title>Sorghum-associated microbial communities from plants grown in Nebraska, USA.</title>
        <authorList>
            <person name="Schachtman D."/>
        </authorList>
    </citation>
    <scope>NUCLEOTIDE SEQUENCE [LARGE SCALE GENOMIC DNA]</scope>
    <source>
        <strain evidence="1 2">DS1709</strain>
    </source>
</reference>
<name>A0ABU1LCI1_9FLAO</name>
<sequence length="67" mass="7597">MQAQPILQISNSDKNFPLISRKTSFDSKFRINGKLRIIGSFGQGITGGKYKIFIDFNNIDFDLNTIL</sequence>
<proteinExistence type="predicted"/>
<evidence type="ECO:0000313" key="1">
    <source>
        <dbReference type="EMBL" id="MDR6404438.1"/>
    </source>
</evidence>